<feature type="active site" description="Nucleophile" evidence="7">
    <location>
        <position position="87"/>
    </location>
</feature>
<dbReference type="EC" id="3.5.1.2" evidence="7"/>
<comment type="catalytic activity">
    <reaction evidence="7">
        <text>aldehydo-D-ribose 5-phosphate + D-glyceraldehyde 3-phosphate + L-glutamine = pyridoxal 5'-phosphate + L-glutamate + phosphate + 3 H2O + H(+)</text>
        <dbReference type="Rhea" id="RHEA:31507"/>
        <dbReference type="ChEBI" id="CHEBI:15377"/>
        <dbReference type="ChEBI" id="CHEBI:15378"/>
        <dbReference type="ChEBI" id="CHEBI:29985"/>
        <dbReference type="ChEBI" id="CHEBI:43474"/>
        <dbReference type="ChEBI" id="CHEBI:58273"/>
        <dbReference type="ChEBI" id="CHEBI:58359"/>
        <dbReference type="ChEBI" id="CHEBI:59776"/>
        <dbReference type="ChEBI" id="CHEBI:597326"/>
        <dbReference type="EC" id="4.3.3.6"/>
    </reaction>
</comment>
<dbReference type="PIRSF" id="PIRSF005639">
    <property type="entry name" value="Glut_amidoT_SNO"/>
    <property type="match status" value="1"/>
</dbReference>
<evidence type="ECO:0000256" key="5">
    <source>
        <dbReference type="ARBA" id="ARBA00023239"/>
    </source>
</evidence>
<dbReference type="Gene3D" id="3.40.50.880">
    <property type="match status" value="1"/>
</dbReference>
<evidence type="ECO:0000256" key="1">
    <source>
        <dbReference type="ARBA" id="ARBA00008345"/>
    </source>
</evidence>
<evidence type="ECO:0000256" key="6">
    <source>
        <dbReference type="ARBA" id="ARBA00049534"/>
    </source>
</evidence>
<evidence type="ECO:0000313" key="10">
    <source>
        <dbReference type="Proteomes" id="UP001219037"/>
    </source>
</evidence>
<evidence type="ECO:0000313" key="9">
    <source>
        <dbReference type="EMBL" id="WFP17899.1"/>
    </source>
</evidence>
<feature type="binding site" evidence="7">
    <location>
        <begin position="55"/>
        <end position="57"/>
    </location>
    <ligand>
        <name>L-glutamine</name>
        <dbReference type="ChEBI" id="CHEBI:58359"/>
    </ligand>
</feature>
<feature type="binding site" evidence="7">
    <location>
        <position position="116"/>
    </location>
    <ligand>
        <name>L-glutamine</name>
        <dbReference type="ChEBI" id="CHEBI:58359"/>
    </ligand>
</feature>
<name>A0ABY8H9T3_9MICC</name>
<dbReference type="Proteomes" id="UP001219037">
    <property type="component" value="Chromosome"/>
</dbReference>
<evidence type="ECO:0000256" key="8">
    <source>
        <dbReference type="SAM" id="MobiDB-lite"/>
    </source>
</evidence>
<dbReference type="GO" id="GO:0036381">
    <property type="term" value="F:pyridoxal 5'-phosphate synthase (glutamine hydrolysing) activity"/>
    <property type="evidence" value="ECO:0007669"/>
    <property type="project" value="UniProtKB-EC"/>
</dbReference>
<sequence length="237" mass="24905">MNRIGVLALQGGVIEHRRMLESLGATTVAIRGPKDLPGGPGAQQPQLDGLVIPGGESTALSRLIDIVGLRAPLRSLIASGLPVLGTCAGMVLLADDVENPAAGLVPLGGLAVQVRRNAFGPQLDSMRAVVEWTPSPTDDAQQTGPVPQRVTASFIRAPEVVQHAAHVQVISRLRDGGRVIGVRQGHLTAVAFHPELTGDTTVHRDFLHQVARPSQVSRERAGVEPPRPPIPTATGTR</sequence>
<comment type="pathway">
    <text evidence="7">Cofactor biosynthesis; pyridoxal 5'-phosphate biosynthesis.</text>
</comment>
<dbReference type="Pfam" id="PF01174">
    <property type="entry name" value="SNO"/>
    <property type="match status" value="1"/>
</dbReference>
<gene>
    <name evidence="7 9" type="primary">pdxT</name>
    <name evidence="9" type="ORF">P8192_04910</name>
</gene>
<dbReference type="PROSITE" id="PS01236">
    <property type="entry name" value="PDXT_SNO_1"/>
    <property type="match status" value="1"/>
</dbReference>
<dbReference type="PANTHER" id="PTHR31559:SF0">
    <property type="entry name" value="PYRIDOXAL 5'-PHOSPHATE SYNTHASE SUBUNIT SNO1-RELATED"/>
    <property type="match status" value="1"/>
</dbReference>
<feature type="region of interest" description="Disordered" evidence="8">
    <location>
        <begin position="212"/>
        <end position="237"/>
    </location>
</feature>
<dbReference type="InterPro" id="IPR002161">
    <property type="entry name" value="PdxT/SNO"/>
</dbReference>
<dbReference type="PROSITE" id="PS51273">
    <property type="entry name" value="GATASE_TYPE_1"/>
    <property type="match status" value="1"/>
</dbReference>
<reference evidence="9 10" key="1">
    <citation type="submission" date="2023-04" db="EMBL/GenBank/DDBJ databases">
        <title>Funneling lignin-derived compounds into biodiesel using alkali-halophilic Citricoccus sp. P2.</title>
        <authorList>
            <person name="Luo C.-B."/>
        </authorList>
    </citation>
    <scope>NUCLEOTIDE SEQUENCE [LARGE SCALE GENOMIC DNA]</scope>
    <source>
        <strain evidence="9 10">P2</strain>
    </source>
</reference>
<protein>
    <recommendedName>
        <fullName evidence="7">Pyridoxal 5'-phosphate synthase subunit PdxT</fullName>
        <ecNumber evidence="7">4.3.3.6</ecNumber>
    </recommendedName>
    <alternativeName>
        <fullName evidence="7">Pdx2</fullName>
    </alternativeName>
    <alternativeName>
        <fullName evidence="7">Pyridoxal 5'-phosphate synthase glutaminase subunit</fullName>
        <ecNumber evidence="7">3.5.1.2</ecNumber>
    </alternativeName>
</protein>
<organism evidence="9 10">
    <name type="scientific">Citricoccus muralis</name>
    <dbReference type="NCBI Taxonomy" id="169134"/>
    <lineage>
        <taxon>Bacteria</taxon>
        <taxon>Bacillati</taxon>
        <taxon>Actinomycetota</taxon>
        <taxon>Actinomycetes</taxon>
        <taxon>Micrococcales</taxon>
        <taxon>Micrococcaceae</taxon>
        <taxon>Citricoccus</taxon>
    </lineage>
</organism>
<dbReference type="GO" id="GO:0004359">
    <property type="term" value="F:glutaminase activity"/>
    <property type="evidence" value="ECO:0007669"/>
    <property type="project" value="UniProtKB-EC"/>
</dbReference>
<evidence type="ECO:0000256" key="3">
    <source>
        <dbReference type="ARBA" id="ARBA00022898"/>
    </source>
</evidence>
<dbReference type="InterPro" id="IPR029062">
    <property type="entry name" value="Class_I_gatase-like"/>
</dbReference>
<keyword evidence="5 7" id="KW-0456">Lyase</keyword>
<keyword evidence="2 7" id="KW-0378">Hydrolase</keyword>
<feature type="active site" description="Charge relay system" evidence="7">
    <location>
        <position position="195"/>
    </location>
</feature>
<dbReference type="SUPFAM" id="SSF52317">
    <property type="entry name" value="Class I glutamine amidotransferase-like"/>
    <property type="match status" value="1"/>
</dbReference>
<comment type="similarity">
    <text evidence="1 7">Belongs to the glutaminase PdxT/SNO family.</text>
</comment>
<keyword evidence="3 7" id="KW-0663">Pyridoxal phosphate</keyword>
<dbReference type="InterPro" id="IPR021196">
    <property type="entry name" value="PdxT/SNO_CS"/>
</dbReference>
<comment type="subunit">
    <text evidence="7">In the presence of PdxS, forms a dodecamer of heterodimers. Only shows activity in the heterodimer.</text>
</comment>
<keyword evidence="10" id="KW-1185">Reference proteome</keyword>
<dbReference type="PANTHER" id="PTHR31559">
    <property type="entry name" value="PYRIDOXAL 5'-PHOSPHATE SYNTHASE SUBUNIT SNO"/>
    <property type="match status" value="1"/>
</dbReference>
<dbReference type="HAMAP" id="MF_01615">
    <property type="entry name" value="PdxT"/>
    <property type="match status" value="1"/>
</dbReference>
<evidence type="ECO:0000256" key="4">
    <source>
        <dbReference type="ARBA" id="ARBA00022962"/>
    </source>
</evidence>
<comment type="catalytic activity">
    <reaction evidence="6 7">
        <text>L-glutamine + H2O = L-glutamate + NH4(+)</text>
        <dbReference type="Rhea" id="RHEA:15889"/>
        <dbReference type="ChEBI" id="CHEBI:15377"/>
        <dbReference type="ChEBI" id="CHEBI:28938"/>
        <dbReference type="ChEBI" id="CHEBI:29985"/>
        <dbReference type="ChEBI" id="CHEBI:58359"/>
        <dbReference type="EC" id="3.5.1.2"/>
    </reaction>
</comment>
<evidence type="ECO:0000256" key="7">
    <source>
        <dbReference type="HAMAP-Rule" id="MF_01615"/>
    </source>
</evidence>
<evidence type="ECO:0000256" key="2">
    <source>
        <dbReference type="ARBA" id="ARBA00022801"/>
    </source>
</evidence>
<accession>A0ABY8H9T3</accession>
<dbReference type="PROSITE" id="PS51130">
    <property type="entry name" value="PDXT_SNO_2"/>
    <property type="match status" value="1"/>
</dbReference>
<feature type="binding site" evidence="7">
    <location>
        <begin position="155"/>
        <end position="156"/>
    </location>
    <ligand>
        <name>L-glutamine</name>
        <dbReference type="ChEBI" id="CHEBI:58359"/>
    </ligand>
</feature>
<comment type="function">
    <text evidence="7">Catalyzes the hydrolysis of glutamine to glutamate and ammonia as part of the biosynthesis of pyridoxal 5'-phosphate. The resulting ammonia molecule is channeled to the active site of PdxS.</text>
</comment>
<proteinExistence type="inferred from homology"/>
<keyword evidence="4 7" id="KW-0315">Glutamine amidotransferase</keyword>
<dbReference type="EC" id="4.3.3.6" evidence="7"/>
<feature type="active site" description="Charge relay system" evidence="7">
    <location>
        <position position="193"/>
    </location>
</feature>
<dbReference type="NCBIfam" id="TIGR03800">
    <property type="entry name" value="PLP_synth_Pdx2"/>
    <property type="match status" value="1"/>
</dbReference>
<dbReference type="EMBL" id="CP121252">
    <property type="protein sequence ID" value="WFP17899.1"/>
    <property type="molecule type" value="Genomic_DNA"/>
</dbReference>
<dbReference type="RefSeq" id="WP_278159742.1">
    <property type="nucleotide sequence ID" value="NZ_CP121252.1"/>
</dbReference>